<dbReference type="EMBL" id="CP002360">
    <property type="protein sequence ID" value="AEE97108.1"/>
    <property type="molecule type" value="Genomic_DNA"/>
</dbReference>
<proteinExistence type="predicted"/>
<gene>
    <name evidence="1" type="ordered locus">Mahau_1932</name>
</gene>
<dbReference type="InterPro" id="IPR042184">
    <property type="entry name" value="YqeY/Aim41_N"/>
</dbReference>
<dbReference type="GO" id="GO:0016884">
    <property type="term" value="F:carbon-nitrogen ligase activity, with glutamine as amido-N-donor"/>
    <property type="evidence" value="ECO:0007669"/>
    <property type="project" value="InterPro"/>
</dbReference>
<evidence type="ECO:0000313" key="1">
    <source>
        <dbReference type="EMBL" id="AEE97108.1"/>
    </source>
</evidence>
<dbReference type="Gene3D" id="1.10.1510.10">
    <property type="entry name" value="Uncharacterised protein YqeY/AIM41 PF09424, N-terminal domain"/>
    <property type="match status" value="1"/>
</dbReference>
<dbReference type="KEGG" id="mas:Mahau_1932"/>
<dbReference type="InterPro" id="IPR019004">
    <property type="entry name" value="YqeY/Aim41"/>
</dbReference>
<dbReference type="SUPFAM" id="SSF89095">
    <property type="entry name" value="GatB/YqeY motif"/>
    <property type="match status" value="1"/>
</dbReference>
<name>F4A1Q8_MAHA5</name>
<dbReference type="OrthoDB" id="9794041at2"/>
<dbReference type="InterPro" id="IPR023168">
    <property type="entry name" value="GatB_Yqey_C_2"/>
</dbReference>
<dbReference type="Gene3D" id="1.10.10.410">
    <property type="match status" value="1"/>
</dbReference>
<dbReference type="eggNOG" id="COG1610">
    <property type="taxonomic scope" value="Bacteria"/>
</dbReference>
<keyword evidence="2" id="KW-1185">Reference proteome</keyword>
<accession>F4A1Q8</accession>
<dbReference type="PANTHER" id="PTHR28055:SF1">
    <property type="entry name" value="ALTERED INHERITANCE OF MITOCHONDRIA PROTEIN 41, MITOCHONDRIAL"/>
    <property type="match status" value="1"/>
</dbReference>
<dbReference type="STRING" id="697281.Mahau_1932"/>
<dbReference type="InterPro" id="IPR003789">
    <property type="entry name" value="Asn/Gln_tRNA_amidoTrase-B-like"/>
</dbReference>
<dbReference type="Pfam" id="PF09424">
    <property type="entry name" value="YqeY"/>
    <property type="match status" value="1"/>
</dbReference>
<dbReference type="PANTHER" id="PTHR28055">
    <property type="entry name" value="ALTERED INHERITANCE OF MITOCHONDRIA PROTEIN 41, MITOCHONDRIAL"/>
    <property type="match status" value="1"/>
</dbReference>
<organism evidence="1 2">
    <name type="scientific">Mahella australiensis (strain DSM 15567 / CIP 107919 / 50-1 BON)</name>
    <dbReference type="NCBI Taxonomy" id="697281"/>
    <lineage>
        <taxon>Bacteria</taxon>
        <taxon>Bacillati</taxon>
        <taxon>Bacillota</taxon>
        <taxon>Clostridia</taxon>
        <taxon>Thermoanaerobacterales</taxon>
        <taxon>Thermoanaerobacterales Family IV. Incertae Sedis</taxon>
        <taxon>Mahella</taxon>
    </lineage>
</organism>
<reference evidence="2" key="1">
    <citation type="submission" date="2010-11" db="EMBL/GenBank/DDBJ databases">
        <title>The complete genome of Mahella australiensis DSM 15567.</title>
        <authorList>
            <consortium name="US DOE Joint Genome Institute (JGI-PGF)"/>
            <person name="Lucas S."/>
            <person name="Copeland A."/>
            <person name="Lapidus A."/>
            <person name="Bruce D."/>
            <person name="Goodwin L."/>
            <person name="Pitluck S."/>
            <person name="Kyrpides N."/>
            <person name="Mavromatis K."/>
            <person name="Pagani I."/>
            <person name="Ivanova N."/>
            <person name="Teshima H."/>
            <person name="Brettin T."/>
            <person name="Detter J.C."/>
            <person name="Han C."/>
            <person name="Tapia R."/>
            <person name="Land M."/>
            <person name="Hauser L."/>
            <person name="Markowitz V."/>
            <person name="Cheng J.-F."/>
            <person name="Hugenholtz P."/>
            <person name="Woyke T."/>
            <person name="Wu D."/>
            <person name="Spring S."/>
            <person name="Pukall R."/>
            <person name="Steenblock K."/>
            <person name="Schneider S."/>
            <person name="Klenk H.-P."/>
            <person name="Eisen J.A."/>
        </authorList>
    </citation>
    <scope>NUCLEOTIDE SEQUENCE [LARGE SCALE GENOMIC DNA]</scope>
    <source>
        <strain evidence="2">DSM 15567 / CIP 107919 / 50-1 BON</strain>
    </source>
</reference>
<protein>
    <submittedName>
        <fullName evidence="1">GatB/YqeY domain protein</fullName>
    </submittedName>
</protein>
<dbReference type="RefSeq" id="WP_013781536.1">
    <property type="nucleotide sequence ID" value="NC_015520.1"/>
</dbReference>
<reference evidence="1 2" key="2">
    <citation type="journal article" date="2011" name="Stand. Genomic Sci.">
        <title>Complete genome sequence of Mahella australiensis type strain (50-1 BON).</title>
        <authorList>
            <person name="Sikorski J."/>
            <person name="Teshima H."/>
            <person name="Nolan M."/>
            <person name="Lucas S."/>
            <person name="Hammon N."/>
            <person name="Deshpande S."/>
            <person name="Cheng J.F."/>
            <person name="Pitluck S."/>
            <person name="Liolios K."/>
            <person name="Pagani I."/>
            <person name="Ivanova N."/>
            <person name="Huntemann M."/>
            <person name="Mavromatis K."/>
            <person name="Ovchinikova G."/>
            <person name="Pati A."/>
            <person name="Tapia R."/>
            <person name="Han C."/>
            <person name="Goodwin L."/>
            <person name="Chen A."/>
            <person name="Palaniappan K."/>
            <person name="Land M."/>
            <person name="Hauser L."/>
            <person name="Ngatchou-Djao O.D."/>
            <person name="Rohde M."/>
            <person name="Pukall R."/>
            <person name="Spring S."/>
            <person name="Abt B."/>
            <person name="Goker M."/>
            <person name="Detter J.C."/>
            <person name="Woyke T."/>
            <person name="Bristow J."/>
            <person name="Markowitz V."/>
            <person name="Hugenholtz P."/>
            <person name="Eisen J.A."/>
            <person name="Kyrpides N.C."/>
            <person name="Klenk H.P."/>
            <person name="Lapidus A."/>
        </authorList>
    </citation>
    <scope>NUCLEOTIDE SEQUENCE [LARGE SCALE GENOMIC DNA]</scope>
    <source>
        <strain evidence="2">DSM 15567 / CIP 107919 / 50-1 BON</strain>
    </source>
</reference>
<dbReference type="HOGENOM" id="CLU_079430_2_1_9"/>
<evidence type="ECO:0000313" key="2">
    <source>
        <dbReference type="Proteomes" id="UP000008457"/>
    </source>
</evidence>
<sequence length="147" mass="16544">MSLKEQLLKDMQSAMKSRDNLRKTTISMARAAILQVEKDKQIQLDDDGVIDVLAKEIKSRKDAIPEFERGNRPDLVQKLEAEIAILNEYMPKQLSSEEISRLIDDAIAEVNAQSVKDIGAVMKVLMPRIRGRADGAIVNQMVKARLQ</sequence>
<dbReference type="AlphaFoldDB" id="F4A1Q8"/>
<dbReference type="Proteomes" id="UP000008457">
    <property type="component" value="Chromosome"/>
</dbReference>